<protein>
    <submittedName>
        <fullName evidence="2">AzlD domain-containing protein</fullName>
    </submittedName>
</protein>
<keyword evidence="1" id="KW-1133">Transmembrane helix</keyword>
<evidence type="ECO:0000313" key="2">
    <source>
        <dbReference type="EMBL" id="THD83534.1"/>
    </source>
</evidence>
<dbReference type="Pfam" id="PF05437">
    <property type="entry name" value="AzlD"/>
    <property type="match status" value="1"/>
</dbReference>
<reference evidence="2 3" key="1">
    <citation type="submission" date="2019-04" db="EMBL/GenBank/DDBJ databases">
        <title>Draft genome sequence of Gemmobacter aestuarii sp. nov.</title>
        <authorList>
            <person name="Hameed A."/>
            <person name="Lin S.-Y."/>
            <person name="Shahina M."/>
            <person name="Lai W.-A."/>
            <person name="Young C.-C."/>
        </authorList>
    </citation>
    <scope>NUCLEOTIDE SEQUENCE [LARGE SCALE GENOMIC DNA]</scope>
    <source>
        <strain evidence="2 3">CC-PW-75</strain>
    </source>
</reference>
<evidence type="ECO:0000313" key="3">
    <source>
        <dbReference type="Proteomes" id="UP000309450"/>
    </source>
</evidence>
<dbReference type="Proteomes" id="UP000309450">
    <property type="component" value="Unassembled WGS sequence"/>
</dbReference>
<evidence type="ECO:0000256" key="1">
    <source>
        <dbReference type="SAM" id="Phobius"/>
    </source>
</evidence>
<dbReference type="AlphaFoldDB" id="A0A4S3MNE5"/>
<dbReference type="RefSeq" id="WP_136394428.1">
    <property type="nucleotide sequence ID" value="NZ_SSND01000002.1"/>
</dbReference>
<feature type="transmembrane region" description="Helical" evidence="1">
    <location>
        <begin position="76"/>
        <end position="104"/>
    </location>
</feature>
<gene>
    <name evidence="2" type="ORF">E7811_09625</name>
</gene>
<accession>A0A4S3MNE5</accession>
<organism evidence="2 3">
    <name type="scientific">Aliigemmobacter aestuarii</name>
    <dbReference type="NCBI Taxonomy" id="1445661"/>
    <lineage>
        <taxon>Bacteria</taxon>
        <taxon>Pseudomonadati</taxon>
        <taxon>Pseudomonadota</taxon>
        <taxon>Alphaproteobacteria</taxon>
        <taxon>Rhodobacterales</taxon>
        <taxon>Paracoccaceae</taxon>
        <taxon>Aliigemmobacter</taxon>
    </lineage>
</organism>
<keyword evidence="1" id="KW-0472">Membrane</keyword>
<feature type="transmembrane region" description="Helical" evidence="1">
    <location>
        <begin position="42"/>
        <end position="64"/>
    </location>
</feature>
<dbReference type="OrthoDB" id="6119856at2"/>
<keyword evidence="1" id="KW-0812">Transmembrane</keyword>
<comment type="caution">
    <text evidence="2">The sequence shown here is derived from an EMBL/GenBank/DDBJ whole genome shotgun (WGS) entry which is preliminary data.</text>
</comment>
<sequence>MIEDKATLWTVIIGLGLGTFLLRYSFLGLIGGRALPAWALRLLRYTPMAVIPGLVAPAVMWPAATGGETDPARLGAAIATILAGVLLRNVLAAILAGGLVLYGLGWWIG</sequence>
<keyword evidence="3" id="KW-1185">Reference proteome</keyword>
<proteinExistence type="predicted"/>
<feature type="transmembrane region" description="Helical" evidence="1">
    <location>
        <begin position="6"/>
        <end position="30"/>
    </location>
</feature>
<dbReference type="InterPro" id="IPR008407">
    <property type="entry name" value="Brnchd-chn_aa_trnsp_AzlD"/>
</dbReference>
<name>A0A4S3MNE5_9RHOB</name>
<dbReference type="EMBL" id="SSND01000002">
    <property type="protein sequence ID" value="THD83534.1"/>
    <property type="molecule type" value="Genomic_DNA"/>
</dbReference>